<organism evidence="3 4">
    <name type="scientific">Candidatus Lactobacillus pullistercoris</name>
    <dbReference type="NCBI Taxonomy" id="2838636"/>
    <lineage>
        <taxon>Bacteria</taxon>
        <taxon>Bacillati</taxon>
        <taxon>Bacillota</taxon>
        <taxon>Bacilli</taxon>
        <taxon>Lactobacillales</taxon>
        <taxon>Lactobacillaceae</taxon>
        <taxon>Lactobacillus</taxon>
    </lineage>
</organism>
<accession>A0A9E2KRL9</accession>
<reference evidence="3" key="2">
    <citation type="submission" date="2021-04" db="EMBL/GenBank/DDBJ databases">
        <authorList>
            <person name="Gilroy R."/>
        </authorList>
    </citation>
    <scope>NUCLEOTIDE SEQUENCE</scope>
    <source>
        <strain evidence="3">F6-686</strain>
    </source>
</reference>
<dbReference type="AlphaFoldDB" id="A0A9E2KRL9"/>
<evidence type="ECO:0000256" key="1">
    <source>
        <dbReference type="ARBA" id="ARBA00009981"/>
    </source>
</evidence>
<evidence type="ECO:0000313" key="4">
    <source>
        <dbReference type="Proteomes" id="UP000823844"/>
    </source>
</evidence>
<reference evidence="3" key="1">
    <citation type="journal article" date="2021" name="PeerJ">
        <title>Extensive microbial diversity within the chicken gut microbiome revealed by metagenomics and culture.</title>
        <authorList>
            <person name="Gilroy R."/>
            <person name="Ravi A."/>
            <person name="Getino M."/>
            <person name="Pursley I."/>
            <person name="Horton D.L."/>
            <person name="Alikhan N.F."/>
            <person name="Baker D."/>
            <person name="Gharbi K."/>
            <person name="Hall N."/>
            <person name="Watson M."/>
            <person name="Adriaenssens E.M."/>
            <person name="Foster-Nyarko E."/>
            <person name="Jarju S."/>
            <person name="Secka A."/>
            <person name="Antonio M."/>
            <person name="Oren A."/>
            <person name="Chaudhuri R.R."/>
            <person name="La Ragione R."/>
            <person name="Hildebrand F."/>
            <person name="Pallen M.J."/>
        </authorList>
    </citation>
    <scope>NUCLEOTIDE SEQUENCE</scope>
    <source>
        <strain evidence="3">F6-686</strain>
    </source>
</reference>
<protein>
    <recommendedName>
        <fullName evidence="2">Antitoxin</fullName>
    </recommendedName>
</protein>
<name>A0A9E2KRL9_9LACO</name>
<dbReference type="SUPFAM" id="SSF143120">
    <property type="entry name" value="YefM-like"/>
    <property type="match status" value="1"/>
</dbReference>
<evidence type="ECO:0000256" key="2">
    <source>
        <dbReference type="RuleBase" id="RU362080"/>
    </source>
</evidence>
<comment type="function">
    <text evidence="2">Antitoxin component of a type II toxin-antitoxin (TA) system.</text>
</comment>
<dbReference type="InterPro" id="IPR006442">
    <property type="entry name" value="Antitoxin_Phd/YefM"/>
</dbReference>
<dbReference type="Pfam" id="PF02604">
    <property type="entry name" value="PhdYeFM_antitox"/>
    <property type="match status" value="1"/>
</dbReference>
<dbReference type="EMBL" id="JAHLFT010000017">
    <property type="protein sequence ID" value="MBU3827787.1"/>
    <property type="molecule type" value="Genomic_DNA"/>
</dbReference>
<comment type="similarity">
    <text evidence="1 2">Belongs to the phD/YefM antitoxin family.</text>
</comment>
<gene>
    <name evidence="3" type="ORF">H9806_01210</name>
</gene>
<dbReference type="Gene3D" id="3.40.1620.10">
    <property type="entry name" value="YefM-like domain"/>
    <property type="match status" value="1"/>
</dbReference>
<dbReference type="NCBIfam" id="TIGR01552">
    <property type="entry name" value="phd_fam"/>
    <property type="match status" value="1"/>
</dbReference>
<dbReference type="InterPro" id="IPR036165">
    <property type="entry name" value="YefM-like_sf"/>
</dbReference>
<comment type="caution">
    <text evidence="3">The sequence shown here is derived from an EMBL/GenBank/DDBJ whole genome shotgun (WGS) entry which is preliminary data.</text>
</comment>
<sequence length="88" mass="10015">MDATIYTPTGARRNLFNLIKQVNKEHTPINIESTKDEAESAVLISKSDWDAIQETLYLESNGVGEVVRKREKDDSGFTDIDDINWDEL</sequence>
<proteinExistence type="inferred from homology"/>
<dbReference type="Proteomes" id="UP000823844">
    <property type="component" value="Unassembled WGS sequence"/>
</dbReference>
<evidence type="ECO:0000313" key="3">
    <source>
        <dbReference type="EMBL" id="MBU3827787.1"/>
    </source>
</evidence>